<reference evidence="1" key="2">
    <citation type="submission" date="2015-07" db="EMBL/GenBank/DDBJ databases">
        <authorList>
            <person name="Noorani M."/>
        </authorList>
    </citation>
    <scope>NUCLEOTIDE SEQUENCE</scope>
    <source>
        <strain evidence="1">Yugu1</strain>
    </source>
</reference>
<organism evidence="1">
    <name type="scientific">Setaria italica</name>
    <name type="common">Foxtail millet</name>
    <name type="synonym">Panicum italicum</name>
    <dbReference type="NCBI Taxonomy" id="4555"/>
    <lineage>
        <taxon>Eukaryota</taxon>
        <taxon>Viridiplantae</taxon>
        <taxon>Streptophyta</taxon>
        <taxon>Embryophyta</taxon>
        <taxon>Tracheophyta</taxon>
        <taxon>Spermatophyta</taxon>
        <taxon>Magnoliopsida</taxon>
        <taxon>Liliopsida</taxon>
        <taxon>Poales</taxon>
        <taxon>Poaceae</taxon>
        <taxon>PACMAD clade</taxon>
        <taxon>Panicoideae</taxon>
        <taxon>Panicodae</taxon>
        <taxon>Paniceae</taxon>
        <taxon>Cenchrinae</taxon>
        <taxon>Setaria</taxon>
    </lineage>
</organism>
<reference evidence="1" key="1">
    <citation type="journal article" date="2012" name="Nat. Biotechnol.">
        <title>Reference genome sequence of the model plant Setaria.</title>
        <authorList>
            <person name="Bennetzen J.L."/>
            <person name="Schmutz J."/>
            <person name="Wang H."/>
            <person name="Percifield R."/>
            <person name="Hawkins J."/>
            <person name="Pontaroli A.C."/>
            <person name="Estep M."/>
            <person name="Feng L."/>
            <person name="Vaughn J.N."/>
            <person name="Grimwood J."/>
            <person name="Jenkins J."/>
            <person name="Barry K."/>
            <person name="Lindquist E."/>
            <person name="Hellsten U."/>
            <person name="Deshpande S."/>
            <person name="Wang X."/>
            <person name="Wu X."/>
            <person name="Mitros T."/>
            <person name="Triplett J."/>
            <person name="Yang X."/>
            <person name="Ye C.Y."/>
            <person name="Mauro-Herrera M."/>
            <person name="Wang L."/>
            <person name="Li P."/>
            <person name="Sharma M."/>
            <person name="Sharma R."/>
            <person name="Ronald P.C."/>
            <person name="Panaud O."/>
            <person name="Kellogg E.A."/>
            <person name="Brutnell T.P."/>
            <person name="Doust A.N."/>
            <person name="Tuskan G.A."/>
            <person name="Rokhsar D."/>
            <person name="Devos K.M."/>
        </authorList>
    </citation>
    <scope>NUCLEOTIDE SEQUENCE [LARGE SCALE GENOMIC DNA]</scope>
    <source>
        <strain evidence="1">Yugu1</strain>
    </source>
</reference>
<proteinExistence type="predicted"/>
<dbReference type="AlphaFoldDB" id="A0A368PZL8"/>
<dbReference type="OrthoDB" id="10515971at2759"/>
<protein>
    <submittedName>
        <fullName evidence="1">Uncharacterized protein</fullName>
    </submittedName>
</protein>
<name>A0A368PZL8_SETIT</name>
<gene>
    <name evidence="1" type="ORF">SETIT_2G169600v2</name>
</gene>
<sequence>MVSAENFGRTSPWKTDGQCRKFWQNLPWEIDVQNRKFWQNLHLKINLWNQKFQQNLPLEPGSLRDKDWSSKEKVKLSLQQVKTPKLCQQQAVLLLKGLEGAEGQNAVVERKPTHGSPVLVLSREIRKKINNCARGYLESSARIWNAS</sequence>
<dbReference type="EMBL" id="CM003529">
    <property type="protein sequence ID" value="RCV11231.1"/>
    <property type="molecule type" value="Genomic_DNA"/>
</dbReference>
<evidence type="ECO:0000313" key="1">
    <source>
        <dbReference type="EMBL" id="RCV11231.1"/>
    </source>
</evidence>
<accession>A0A368PZL8</accession>